<gene>
    <name evidence="2" type="ORF">HOV93_22380</name>
</gene>
<accession>A0A7V8V581</accession>
<dbReference type="EMBL" id="JABRWO010000005">
    <property type="protein sequence ID" value="MBA2115066.1"/>
    <property type="molecule type" value="Genomic_DNA"/>
</dbReference>
<protein>
    <submittedName>
        <fullName evidence="2">Uncharacterized protein</fullName>
    </submittedName>
</protein>
<comment type="caution">
    <text evidence="2">The sequence shown here is derived from an EMBL/GenBank/DDBJ whole genome shotgun (WGS) entry which is preliminary data.</text>
</comment>
<proteinExistence type="predicted"/>
<feature type="compositionally biased region" description="Low complexity" evidence="1">
    <location>
        <begin position="216"/>
        <end position="231"/>
    </location>
</feature>
<evidence type="ECO:0000313" key="2">
    <source>
        <dbReference type="EMBL" id="MBA2115066.1"/>
    </source>
</evidence>
<sequence>MTSRSLKSLLTTARRHTKTNSFKLLATLMVQGGVALGGFAAVAEAQTPRALPTSAIQATPIEKTTASQSHLKWRPSTQVSTPAKQPASKVQPASHVQLAAADGHSVVQNVSTLPPADPFNDPFGDQVVQYTAQQSQPPSRFSAPPSRRPDSSPSQPPVAEPPASQSPMLEDPSTPPMQPAPTEPTPMQPTPTEPMPMEAAPMESPMAVEPMTEAAPMQPMTQQTPPRSNNNLPPPLFRTQPEIPNNSDPDCEQVYQDRNCCEESDNCREIRNELGRFNIRNISLDISSPYAPDEDDPSVAESMQAQAMQSAPARQWHNIQGDVVADGRMLDIRDRRVLIDDGNEIKRIRIQDLGSDEKCFLTAYWNLPYECGWTDQPFMGRHWAPLEVNWTASALCHKPLYFEDRALERYGHTTGPISQVVLSGAHFFGSAALLPYQMGMYPPTECRYALGYYRPGNCAPHLIPPVPLSARGAALQAGAVLGAVYWIP</sequence>
<feature type="compositionally biased region" description="Polar residues" evidence="1">
    <location>
        <begin position="63"/>
        <end position="83"/>
    </location>
</feature>
<reference evidence="2 3" key="1">
    <citation type="submission" date="2020-05" db="EMBL/GenBank/DDBJ databases">
        <title>Bremerella alba sp. nov., a novel planctomycete isolated from the surface of the macroalga Fucus spiralis.</title>
        <authorList>
            <person name="Godinho O."/>
            <person name="Botelho R."/>
            <person name="Albuquerque L."/>
            <person name="Wiegand S."/>
            <person name="Da Costa M.S."/>
            <person name="Lobo-Da-Cunha A."/>
            <person name="Jogler C."/>
            <person name="Lage O.M."/>
        </authorList>
    </citation>
    <scope>NUCLEOTIDE SEQUENCE [LARGE SCALE GENOMIC DNA]</scope>
    <source>
        <strain evidence="2 3">FF15</strain>
    </source>
</reference>
<organism evidence="2 3">
    <name type="scientific">Bremerella alba</name>
    <dbReference type="NCBI Taxonomy" id="980252"/>
    <lineage>
        <taxon>Bacteria</taxon>
        <taxon>Pseudomonadati</taxon>
        <taxon>Planctomycetota</taxon>
        <taxon>Planctomycetia</taxon>
        <taxon>Pirellulales</taxon>
        <taxon>Pirellulaceae</taxon>
        <taxon>Bremerella</taxon>
    </lineage>
</organism>
<keyword evidence="3" id="KW-1185">Reference proteome</keyword>
<feature type="region of interest" description="Disordered" evidence="1">
    <location>
        <begin position="216"/>
        <end position="235"/>
    </location>
</feature>
<feature type="region of interest" description="Disordered" evidence="1">
    <location>
        <begin position="131"/>
        <end position="199"/>
    </location>
</feature>
<evidence type="ECO:0000313" key="3">
    <source>
        <dbReference type="Proteomes" id="UP000551616"/>
    </source>
</evidence>
<name>A0A7V8V581_9BACT</name>
<dbReference type="AlphaFoldDB" id="A0A7V8V581"/>
<feature type="compositionally biased region" description="Low complexity" evidence="1">
    <location>
        <begin position="133"/>
        <end position="145"/>
    </location>
</feature>
<dbReference type="Proteomes" id="UP000551616">
    <property type="component" value="Unassembled WGS sequence"/>
</dbReference>
<feature type="compositionally biased region" description="Pro residues" evidence="1">
    <location>
        <begin position="173"/>
        <end position="194"/>
    </location>
</feature>
<evidence type="ECO:0000256" key="1">
    <source>
        <dbReference type="SAM" id="MobiDB-lite"/>
    </source>
</evidence>
<feature type="region of interest" description="Disordered" evidence="1">
    <location>
        <begin position="63"/>
        <end position="92"/>
    </location>
</feature>